<dbReference type="Proteomes" id="UP001589693">
    <property type="component" value="Unassembled WGS sequence"/>
</dbReference>
<gene>
    <name evidence="2" type="ORF">ACFFQA_02880</name>
</gene>
<protein>
    <submittedName>
        <fullName evidence="2">MarR family transcriptional regulator</fullName>
    </submittedName>
</protein>
<feature type="compositionally biased region" description="Low complexity" evidence="1">
    <location>
        <begin position="149"/>
        <end position="172"/>
    </location>
</feature>
<feature type="compositionally biased region" description="Polar residues" evidence="1">
    <location>
        <begin position="1"/>
        <end position="11"/>
    </location>
</feature>
<dbReference type="EMBL" id="JBHLZU010000002">
    <property type="protein sequence ID" value="MFB9902876.1"/>
    <property type="molecule type" value="Genomic_DNA"/>
</dbReference>
<accession>A0ABV5ZPQ3</accession>
<name>A0ABV5ZPQ3_9PSEU</name>
<organism evidence="2 3">
    <name type="scientific">Allokutzneria oryzae</name>
    <dbReference type="NCBI Taxonomy" id="1378989"/>
    <lineage>
        <taxon>Bacteria</taxon>
        <taxon>Bacillati</taxon>
        <taxon>Actinomycetota</taxon>
        <taxon>Actinomycetes</taxon>
        <taxon>Pseudonocardiales</taxon>
        <taxon>Pseudonocardiaceae</taxon>
        <taxon>Allokutzneria</taxon>
    </lineage>
</organism>
<sequence>MPTKHTNTTAGSLRALRAVPETTPSASRTAAEDKVWQALHAHPGTTTSELAASARVGRSTAAKILAAWSTDGSVERISGIATGGRRTADRWRIAPDETEDTDPPAPDDRTGPDPAVQTVNGDGDASAEDDQPAPDGTGGGSAPEHGDATSEPPVSGTPTTTPAPVAPDAVSTGRVTGRLVSGQLRGMVEDFLRARSGRECGPTEIGRMLGRSAGAITNALEKLVAEGYAAQTGERPKRYTIVTR</sequence>
<evidence type="ECO:0000313" key="3">
    <source>
        <dbReference type="Proteomes" id="UP001589693"/>
    </source>
</evidence>
<reference evidence="2 3" key="1">
    <citation type="submission" date="2024-09" db="EMBL/GenBank/DDBJ databases">
        <authorList>
            <person name="Sun Q."/>
            <person name="Mori K."/>
        </authorList>
    </citation>
    <scope>NUCLEOTIDE SEQUENCE [LARGE SCALE GENOMIC DNA]</scope>
    <source>
        <strain evidence="2 3">TBRC 7907</strain>
    </source>
</reference>
<evidence type="ECO:0000313" key="2">
    <source>
        <dbReference type="EMBL" id="MFB9902876.1"/>
    </source>
</evidence>
<keyword evidence="3" id="KW-1185">Reference proteome</keyword>
<feature type="region of interest" description="Disordered" evidence="1">
    <location>
        <begin position="79"/>
        <end position="174"/>
    </location>
</feature>
<dbReference type="RefSeq" id="WP_377849981.1">
    <property type="nucleotide sequence ID" value="NZ_JBHLZU010000002.1"/>
</dbReference>
<feature type="compositionally biased region" description="Basic and acidic residues" evidence="1">
    <location>
        <begin position="86"/>
        <end position="95"/>
    </location>
</feature>
<proteinExistence type="predicted"/>
<feature type="region of interest" description="Disordered" evidence="1">
    <location>
        <begin position="1"/>
        <end position="32"/>
    </location>
</feature>
<comment type="caution">
    <text evidence="2">The sequence shown here is derived from an EMBL/GenBank/DDBJ whole genome shotgun (WGS) entry which is preliminary data.</text>
</comment>
<evidence type="ECO:0000256" key="1">
    <source>
        <dbReference type="SAM" id="MobiDB-lite"/>
    </source>
</evidence>